<gene>
    <name evidence="2" type="ORF">GBA65_03505</name>
</gene>
<reference evidence="2 3" key="1">
    <citation type="submission" date="2019-10" db="EMBL/GenBank/DDBJ databases">
        <title>Rubrobacter sp nov SCSIO 52915 isolated from a deep-sea sediment in the South China Sea.</title>
        <authorList>
            <person name="Chen R.W."/>
        </authorList>
    </citation>
    <scope>NUCLEOTIDE SEQUENCE [LARGE SCALE GENOMIC DNA]</scope>
    <source>
        <strain evidence="2 3">SCSIO 52915</strain>
    </source>
</reference>
<proteinExistence type="predicted"/>
<evidence type="ECO:0008006" key="4">
    <source>
        <dbReference type="Google" id="ProtNLM"/>
    </source>
</evidence>
<organism evidence="2 3">
    <name type="scientific">Rubrobacter marinus</name>
    <dbReference type="NCBI Taxonomy" id="2653852"/>
    <lineage>
        <taxon>Bacteria</taxon>
        <taxon>Bacillati</taxon>
        <taxon>Actinomycetota</taxon>
        <taxon>Rubrobacteria</taxon>
        <taxon>Rubrobacterales</taxon>
        <taxon>Rubrobacteraceae</taxon>
        <taxon>Rubrobacter</taxon>
    </lineage>
</organism>
<dbReference type="KEGG" id="rmar:GBA65_03505"/>
<evidence type="ECO:0000256" key="1">
    <source>
        <dbReference type="SAM" id="MobiDB-lite"/>
    </source>
</evidence>
<evidence type="ECO:0000313" key="3">
    <source>
        <dbReference type="Proteomes" id="UP000502706"/>
    </source>
</evidence>
<dbReference type="EMBL" id="CP045121">
    <property type="protein sequence ID" value="QIN77735.1"/>
    <property type="molecule type" value="Genomic_DNA"/>
</dbReference>
<name>A0A6G8PUV9_9ACTN</name>
<accession>A0A6G8PUV9</accession>
<keyword evidence="3" id="KW-1185">Reference proteome</keyword>
<protein>
    <recommendedName>
        <fullName evidence="4">Zinc-ribbon domain-containing protein</fullName>
    </recommendedName>
</protein>
<dbReference type="RefSeq" id="WP_166395415.1">
    <property type="nucleotide sequence ID" value="NZ_CP045121.1"/>
</dbReference>
<sequence length="144" mass="15638">MEERTTPCPECRSGNPPENRFCGACGTSLTVGEQLARRPENGPPAPLRALLPDELKPVGRALAVGVATLAAQAGLAWLRRRAEGSGRTALPATRTPGSTTPEHPAYWSFEEVHAWLREGDFESRTFAQRTVRSFRATDPNGGQR</sequence>
<dbReference type="AlphaFoldDB" id="A0A6G8PUV9"/>
<evidence type="ECO:0000313" key="2">
    <source>
        <dbReference type="EMBL" id="QIN77735.1"/>
    </source>
</evidence>
<feature type="region of interest" description="Disordered" evidence="1">
    <location>
        <begin position="83"/>
        <end position="104"/>
    </location>
</feature>
<dbReference type="Proteomes" id="UP000502706">
    <property type="component" value="Chromosome"/>
</dbReference>